<dbReference type="Proteomes" id="UP000002730">
    <property type="component" value="Chromosome"/>
</dbReference>
<reference evidence="2 3" key="1">
    <citation type="submission" date="2010-08" db="EMBL/GenBank/DDBJ databases">
        <title>Complete sequence of Clostridium cellulovorans 743B.</title>
        <authorList>
            <consortium name="US DOE Joint Genome Institute"/>
            <person name="Lucas S."/>
            <person name="Copeland A."/>
            <person name="Lapidus A."/>
            <person name="Cheng J.-F."/>
            <person name="Bruce D."/>
            <person name="Goodwin L."/>
            <person name="Pitluck S."/>
            <person name="Chertkov O."/>
            <person name="Detter J.C."/>
            <person name="Han C."/>
            <person name="Tapia R."/>
            <person name="Land M."/>
            <person name="Hauser L."/>
            <person name="Chang Y.-J."/>
            <person name="Jeffries C."/>
            <person name="Kyrpides N."/>
            <person name="Ivanova N."/>
            <person name="Mikhailova N."/>
            <person name="Hemme C.L."/>
            <person name="Woyke T."/>
        </authorList>
    </citation>
    <scope>NUCLEOTIDE SEQUENCE [LARGE SCALE GENOMIC DNA]</scope>
    <source>
        <strain evidence="3">ATCC 35296 / DSM 3052 / OCM 3 / 743B</strain>
    </source>
</reference>
<dbReference type="HOGENOM" id="CLU_1458914_0_0_9"/>
<gene>
    <name evidence="2" type="ordered locus">Clocel_1317</name>
</gene>
<dbReference type="RefSeq" id="WP_010076066.1">
    <property type="nucleotide sequence ID" value="NC_014393.1"/>
</dbReference>
<feature type="transmembrane region" description="Helical" evidence="1">
    <location>
        <begin position="52"/>
        <end position="72"/>
    </location>
</feature>
<dbReference type="STRING" id="573061.Clocel_1317"/>
<feature type="transmembrane region" description="Helical" evidence="1">
    <location>
        <begin position="21"/>
        <end position="40"/>
    </location>
</feature>
<keyword evidence="3" id="KW-1185">Reference proteome</keyword>
<keyword evidence="1" id="KW-0812">Transmembrane</keyword>
<name>D9SVE6_CLOC7</name>
<keyword evidence="1" id="KW-0472">Membrane</keyword>
<sequence length="188" mass="21649">MIGAILIAFLAAKLKGYKINLLFKSWAIYPILFWELLYWYMQLAIMQDDYSFVQYSEVLQKFYLLSFIILIIKYKQYYSAIVGSICIFIGSILNSIVIKVNGGKMPVFPSISYLTGYIENNDFYKIENIHILGSDSVKLKFLTDIFDTGFSVLSIGDIFIKAFVFIMLFNTIKYLNSNKIDGANAYID</sequence>
<protein>
    <recommendedName>
        <fullName evidence="4">DUF5317 domain-containing protein</fullName>
    </recommendedName>
</protein>
<dbReference type="InterPro" id="IPR035168">
    <property type="entry name" value="DUF5317"/>
</dbReference>
<accession>D9SVE6</accession>
<evidence type="ECO:0000313" key="2">
    <source>
        <dbReference type="EMBL" id="ADL51070.1"/>
    </source>
</evidence>
<organism evidence="2 3">
    <name type="scientific">Clostridium cellulovorans (strain ATCC 35296 / DSM 3052 / OCM 3 / 743B)</name>
    <dbReference type="NCBI Taxonomy" id="573061"/>
    <lineage>
        <taxon>Bacteria</taxon>
        <taxon>Bacillati</taxon>
        <taxon>Bacillota</taxon>
        <taxon>Clostridia</taxon>
        <taxon>Eubacteriales</taxon>
        <taxon>Clostridiaceae</taxon>
        <taxon>Clostridium</taxon>
    </lineage>
</organism>
<proteinExistence type="predicted"/>
<keyword evidence="1" id="KW-1133">Transmembrane helix</keyword>
<dbReference type="EMBL" id="CP002160">
    <property type="protein sequence ID" value="ADL51070.1"/>
    <property type="molecule type" value="Genomic_DNA"/>
</dbReference>
<evidence type="ECO:0008006" key="4">
    <source>
        <dbReference type="Google" id="ProtNLM"/>
    </source>
</evidence>
<dbReference type="Pfam" id="PF17248">
    <property type="entry name" value="DUF5317"/>
    <property type="match status" value="1"/>
</dbReference>
<dbReference type="OrthoDB" id="1906557at2"/>
<dbReference type="eggNOG" id="ENOG5030JTI">
    <property type="taxonomic scope" value="Bacteria"/>
</dbReference>
<evidence type="ECO:0000256" key="1">
    <source>
        <dbReference type="SAM" id="Phobius"/>
    </source>
</evidence>
<feature type="transmembrane region" description="Helical" evidence="1">
    <location>
        <begin position="77"/>
        <end position="98"/>
    </location>
</feature>
<dbReference type="AlphaFoldDB" id="D9SVE6"/>
<feature type="transmembrane region" description="Helical" evidence="1">
    <location>
        <begin position="149"/>
        <end position="169"/>
    </location>
</feature>
<dbReference type="KEGG" id="ccb:Clocel_1317"/>
<evidence type="ECO:0000313" key="3">
    <source>
        <dbReference type="Proteomes" id="UP000002730"/>
    </source>
</evidence>